<dbReference type="RefSeq" id="WP_170136121.1">
    <property type="nucleotide sequence ID" value="NZ_FOMX01000067.1"/>
</dbReference>
<evidence type="ECO:0000256" key="5">
    <source>
        <dbReference type="SAM" id="MobiDB-lite"/>
    </source>
</evidence>
<dbReference type="GO" id="GO:0003677">
    <property type="term" value="F:DNA binding"/>
    <property type="evidence" value="ECO:0007669"/>
    <property type="project" value="UniProtKB-KW"/>
</dbReference>
<dbReference type="EMBL" id="FOMX01000067">
    <property type="protein sequence ID" value="SFF41701.1"/>
    <property type="molecule type" value="Genomic_DNA"/>
</dbReference>
<comment type="similarity">
    <text evidence="1">Belongs to the 'phage' integrase family.</text>
</comment>
<proteinExistence type="inferred from homology"/>
<dbReference type="Pfam" id="PF00589">
    <property type="entry name" value="Phage_integrase"/>
    <property type="match status" value="1"/>
</dbReference>
<dbReference type="STRING" id="54.SAMN02745121_08727"/>
<reference evidence="8" key="1">
    <citation type="submission" date="2016-10" db="EMBL/GenBank/DDBJ databases">
        <authorList>
            <person name="Varghese N."/>
            <person name="Submissions S."/>
        </authorList>
    </citation>
    <scope>NUCLEOTIDE SEQUENCE [LARGE SCALE GENOMIC DNA]</scope>
    <source>
        <strain evidence="8">ATCC 25963</strain>
    </source>
</reference>
<dbReference type="Proteomes" id="UP000199400">
    <property type="component" value="Unassembled WGS sequence"/>
</dbReference>
<keyword evidence="2" id="KW-0229">DNA integration</keyword>
<evidence type="ECO:0000256" key="1">
    <source>
        <dbReference type="ARBA" id="ARBA00008857"/>
    </source>
</evidence>
<evidence type="ECO:0000259" key="6">
    <source>
        <dbReference type="PROSITE" id="PS51898"/>
    </source>
</evidence>
<organism evidence="7 8">
    <name type="scientific">Nannocystis exedens</name>
    <dbReference type="NCBI Taxonomy" id="54"/>
    <lineage>
        <taxon>Bacteria</taxon>
        <taxon>Pseudomonadati</taxon>
        <taxon>Myxococcota</taxon>
        <taxon>Polyangia</taxon>
        <taxon>Nannocystales</taxon>
        <taxon>Nannocystaceae</taxon>
        <taxon>Nannocystis</taxon>
    </lineage>
</organism>
<dbReference type="InterPro" id="IPR011010">
    <property type="entry name" value="DNA_brk_join_enz"/>
</dbReference>
<dbReference type="GO" id="GO:0006310">
    <property type="term" value="P:DNA recombination"/>
    <property type="evidence" value="ECO:0007669"/>
    <property type="project" value="UniProtKB-KW"/>
</dbReference>
<keyword evidence="3" id="KW-0238">DNA-binding</keyword>
<name>A0A1I2IMF0_9BACT</name>
<keyword evidence="8" id="KW-1185">Reference proteome</keyword>
<dbReference type="GO" id="GO:0015074">
    <property type="term" value="P:DNA integration"/>
    <property type="evidence" value="ECO:0007669"/>
    <property type="project" value="UniProtKB-KW"/>
</dbReference>
<feature type="domain" description="Tyr recombinase" evidence="6">
    <location>
        <begin position="126"/>
        <end position="319"/>
    </location>
</feature>
<dbReference type="InterPro" id="IPR013762">
    <property type="entry name" value="Integrase-like_cat_sf"/>
</dbReference>
<evidence type="ECO:0000313" key="7">
    <source>
        <dbReference type="EMBL" id="SFF41701.1"/>
    </source>
</evidence>
<dbReference type="InterPro" id="IPR010998">
    <property type="entry name" value="Integrase_recombinase_N"/>
</dbReference>
<dbReference type="Gene3D" id="1.10.443.10">
    <property type="entry name" value="Intergrase catalytic core"/>
    <property type="match status" value="1"/>
</dbReference>
<keyword evidence="4" id="KW-0233">DNA recombination</keyword>
<evidence type="ECO:0000256" key="3">
    <source>
        <dbReference type="ARBA" id="ARBA00023125"/>
    </source>
</evidence>
<evidence type="ECO:0000256" key="4">
    <source>
        <dbReference type="ARBA" id="ARBA00023172"/>
    </source>
</evidence>
<dbReference type="Gene3D" id="1.10.150.130">
    <property type="match status" value="1"/>
</dbReference>
<dbReference type="InterPro" id="IPR050808">
    <property type="entry name" value="Phage_Integrase"/>
</dbReference>
<dbReference type="PANTHER" id="PTHR30629:SF2">
    <property type="entry name" value="PROPHAGE INTEGRASE INTS-RELATED"/>
    <property type="match status" value="1"/>
</dbReference>
<evidence type="ECO:0000256" key="2">
    <source>
        <dbReference type="ARBA" id="ARBA00022908"/>
    </source>
</evidence>
<dbReference type="AlphaFoldDB" id="A0A1I2IMF0"/>
<protein>
    <submittedName>
        <fullName evidence="7">Phage integrase family protein</fullName>
    </submittedName>
</protein>
<dbReference type="PROSITE" id="PS51898">
    <property type="entry name" value="TYR_RECOMBINASE"/>
    <property type="match status" value="1"/>
</dbReference>
<evidence type="ECO:0000313" key="8">
    <source>
        <dbReference type="Proteomes" id="UP000199400"/>
    </source>
</evidence>
<dbReference type="SUPFAM" id="SSF56349">
    <property type="entry name" value="DNA breaking-rejoining enzymes"/>
    <property type="match status" value="1"/>
</dbReference>
<feature type="region of interest" description="Disordered" evidence="5">
    <location>
        <begin position="321"/>
        <end position="340"/>
    </location>
</feature>
<sequence length="340" mass="38646">MLTSLLRRFIPSIVNKNTISESPVATADAATLNSILDEFWDLHWQHLDDAEGVERTLRLYLRPAFGARPVNALSRDELLRWHQKAEHRRVPSMANRAIKLGRQVWRALRPGELNPFADIPLYPIRQRTRVFSEDERARFATALEGMLRPKGRGKRPKCTEVVADAIWCVRGTGGRRSEVLSLRREQIDLRAELAYLDEHKTDDDEDVRTLQLTNCMDVIRRRCDICDKTGNPWLFPSPKKSASGHVENIDAAFHEACRRAEMVRTRGLSPHALRRDLATKLLNGGTDLRVCQKVLGHRNIASTSRYARANDETARRAVRNNGVKREAQEVAVPRPTEGGA</sequence>
<accession>A0A1I2IMF0</accession>
<dbReference type="InterPro" id="IPR002104">
    <property type="entry name" value="Integrase_catalytic"/>
</dbReference>
<dbReference type="PANTHER" id="PTHR30629">
    <property type="entry name" value="PROPHAGE INTEGRASE"/>
    <property type="match status" value="1"/>
</dbReference>
<gene>
    <name evidence="7" type="ORF">SAMN02745121_08727</name>
</gene>